<dbReference type="EMBL" id="JYFN01000138">
    <property type="protein sequence ID" value="KJE19286.1"/>
    <property type="molecule type" value="Genomic_DNA"/>
</dbReference>
<dbReference type="Gene3D" id="3.40.50.1980">
    <property type="entry name" value="Nitrogenase molybdenum iron protein domain"/>
    <property type="match status" value="1"/>
</dbReference>
<comment type="similarity">
    <text evidence="1">Belongs to the bacterial solute-binding protein 8 family.</text>
</comment>
<keyword evidence="6" id="KW-1185">Reference proteome</keyword>
<accession>A0A0D8B533</accession>
<dbReference type="PATRIC" id="fig|1502723.3.peg.1434"/>
<dbReference type="PROSITE" id="PS50983">
    <property type="entry name" value="FE_B12_PBP"/>
    <property type="match status" value="1"/>
</dbReference>
<proteinExistence type="inferred from homology"/>
<feature type="domain" description="Fe/B12 periplasmic-binding" evidence="4">
    <location>
        <begin position="78"/>
        <end position="143"/>
    </location>
</feature>
<dbReference type="SUPFAM" id="SSF53807">
    <property type="entry name" value="Helical backbone' metal receptor"/>
    <property type="match status" value="1"/>
</dbReference>
<keyword evidence="3" id="KW-0732">Signal</keyword>
<dbReference type="PANTHER" id="PTHR30535:SF34">
    <property type="entry name" value="MOLYBDATE-BINDING PROTEIN MOLA"/>
    <property type="match status" value="1"/>
</dbReference>
<dbReference type="InterPro" id="IPR050902">
    <property type="entry name" value="ABC_Transporter_SBP"/>
</dbReference>
<dbReference type="Proteomes" id="UP000032545">
    <property type="component" value="Unassembled WGS sequence"/>
</dbReference>
<evidence type="ECO:0000313" key="6">
    <source>
        <dbReference type="Proteomes" id="UP000032545"/>
    </source>
</evidence>
<feature type="chain" id="PRO_5038621611" description="Fe/B12 periplasmic-binding domain-containing protein" evidence="3">
    <location>
        <begin position="32"/>
        <end position="143"/>
    </location>
</feature>
<organism evidence="5 6">
    <name type="scientific">Frankia torreyi</name>
    <dbReference type="NCBI Taxonomy" id="1856"/>
    <lineage>
        <taxon>Bacteria</taxon>
        <taxon>Bacillati</taxon>
        <taxon>Actinomycetota</taxon>
        <taxon>Actinomycetes</taxon>
        <taxon>Frankiales</taxon>
        <taxon>Frankiaceae</taxon>
        <taxon>Frankia</taxon>
    </lineage>
</organism>
<evidence type="ECO:0000259" key="4">
    <source>
        <dbReference type="PROSITE" id="PS50983"/>
    </source>
</evidence>
<evidence type="ECO:0000256" key="2">
    <source>
        <dbReference type="SAM" id="MobiDB-lite"/>
    </source>
</evidence>
<protein>
    <recommendedName>
        <fullName evidence="4">Fe/B12 periplasmic-binding domain-containing protein</fullName>
    </recommendedName>
</protein>
<reference evidence="5 6" key="2">
    <citation type="journal article" date="2016" name="Genome Announc.">
        <title>Permanent Draft Genome Sequences for Two Variants of Frankia sp. Strain CpI1, the First Frankia Strain Isolated from Root Nodules of Comptonia peregrina.</title>
        <authorList>
            <person name="Oshone R."/>
            <person name="Hurst S.G.IV."/>
            <person name="Abebe-Akele F."/>
            <person name="Simpson S."/>
            <person name="Morris K."/>
            <person name="Thomas W.K."/>
            <person name="Tisa L.S."/>
        </authorList>
    </citation>
    <scope>NUCLEOTIDE SEQUENCE [LARGE SCALE GENOMIC DNA]</scope>
    <source>
        <strain evidence="6">CpI1-S</strain>
    </source>
</reference>
<dbReference type="AlphaFoldDB" id="A0A0D8B533"/>
<comment type="caution">
    <text evidence="5">The sequence shown here is derived from an EMBL/GenBank/DDBJ whole genome shotgun (WGS) entry which is preliminary data.</text>
</comment>
<reference evidence="6" key="1">
    <citation type="submission" date="2015-02" db="EMBL/GenBank/DDBJ databases">
        <title>Draft Genome of Frankia sp. CpI1-S.</title>
        <authorList>
            <person name="Oshone R.T."/>
            <person name="Ngom M."/>
            <person name="Ghodhbane-Gtari F."/>
            <person name="Gtari M."/>
            <person name="Morris K."/>
            <person name="Thomas K."/>
            <person name="Sen A."/>
            <person name="Tisa L.S."/>
        </authorList>
    </citation>
    <scope>NUCLEOTIDE SEQUENCE [LARGE SCALE GENOMIC DNA]</scope>
    <source>
        <strain evidence="6">CpI1-S</strain>
    </source>
</reference>
<gene>
    <name evidence="5" type="ORF">FF36_06441</name>
</gene>
<evidence type="ECO:0000256" key="3">
    <source>
        <dbReference type="SAM" id="SignalP"/>
    </source>
</evidence>
<feature type="region of interest" description="Disordered" evidence="2">
    <location>
        <begin position="38"/>
        <end position="57"/>
    </location>
</feature>
<evidence type="ECO:0000313" key="5">
    <source>
        <dbReference type="EMBL" id="KJE19286.1"/>
    </source>
</evidence>
<evidence type="ECO:0000256" key="1">
    <source>
        <dbReference type="ARBA" id="ARBA00008814"/>
    </source>
</evidence>
<dbReference type="InterPro" id="IPR002491">
    <property type="entry name" value="ABC_transptr_periplasmic_BD"/>
</dbReference>
<dbReference type="PANTHER" id="PTHR30535">
    <property type="entry name" value="VITAMIN B12-BINDING PROTEIN"/>
    <property type="match status" value="1"/>
</dbReference>
<sequence precursor="true">MSSLGGWSVSSPRRPARVAVAVGVASVFALAACSSSGGSSADAGSKSSATPTTSATPATHVVTDLSGAKVTVPTTINRIAEQFPAHTVADIMLGVGDKLVAIQQNVSTIPFLQAVQPSITKVPQLFHSSNVNMEQLLAQKPDV</sequence>
<feature type="signal peptide" evidence="3">
    <location>
        <begin position="1"/>
        <end position="31"/>
    </location>
</feature>
<name>A0A0D8B533_9ACTN</name>